<evidence type="ECO:0000256" key="3">
    <source>
        <dbReference type="ARBA" id="ARBA00022694"/>
    </source>
</evidence>
<dbReference type="PANTHER" id="PTHR46018">
    <property type="entry name" value="ZINC PHOSPHODIESTERASE ELAC PROTEIN 1"/>
    <property type="match status" value="1"/>
</dbReference>
<dbReference type="InterPro" id="IPR013471">
    <property type="entry name" value="RNase_Z/BN"/>
</dbReference>
<keyword evidence="3" id="KW-0819">tRNA processing</keyword>
<dbReference type="Pfam" id="PF23023">
    <property type="entry name" value="Anti-Pycsar_Apyc1"/>
    <property type="match status" value="1"/>
</dbReference>
<proteinExistence type="inferred from homology"/>
<protein>
    <recommendedName>
        <fullName evidence="11">Metallo-beta-lactamase domain-containing protein</fullName>
    </recommendedName>
</protein>
<keyword evidence="8" id="KW-0862">Zinc</keyword>
<name>A0A8S1C2Q2_9INSE</name>
<dbReference type="CDD" id="cd07717">
    <property type="entry name" value="RNaseZ_ZiPD-like_MBL-fold"/>
    <property type="match status" value="1"/>
</dbReference>
<evidence type="ECO:0000256" key="4">
    <source>
        <dbReference type="ARBA" id="ARBA00022722"/>
    </source>
</evidence>
<keyword evidence="4" id="KW-0540">Nuclease</keyword>
<dbReference type="InterPro" id="IPR036866">
    <property type="entry name" value="RibonucZ/Hydroxyglut_hydro"/>
</dbReference>
<dbReference type="PANTHER" id="PTHR46018:SF2">
    <property type="entry name" value="ZINC PHOSPHODIESTERASE ELAC PROTEIN 1"/>
    <property type="match status" value="1"/>
</dbReference>
<comment type="caution">
    <text evidence="9">The sequence shown here is derived from an EMBL/GenBank/DDBJ whole genome shotgun (WGS) entry which is preliminary data.</text>
</comment>
<keyword evidence="5" id="KW-0479">Metal-binding</keyword>
<keyword evidence="6" id="KW-0255">Endonuclease</keyword>
<dbReference type="AlphaFoldDB" id="A0A8S1C2Q2"/>
<dbReference type="SUPFAM" id="SSF56281">
    <property type="entry name" value="Metallo-hydrolase/oxidoreductase"/>
    <property type="match status" value="1"/>
</dbReference>
<evidence type="ECO:0000256" key="5">
    <source>
        <dbReference type="ARBA" id="ARBA00022723"/>
    </source>
</evidence>
<evidence type="ECO:0000256" key="6">
    <source>
        <dbReference type="ARBA" id="ARBA00022759"/>
    </source>
</evidence>
<dbReference type="HAMAP" id="MF_01818">
    <property type="entry name" value="RNase_Z_BN"/>
    <property type="match status" value="1"/>
</dbReference>
<dbReference type="GO" id="GO:0005634">
    <property type="term" value="C:nucleus"/>
    <property type="evidence" value="ECO:0007669"/>
    <property type="project" value="TreeGrafter"/>
</dbReference>
<evidence type="ECO:0000256" key="7">
    <source>
        <dbReference type="ARBA" id="ARBA00022801"/>
    </source>
</evidence>
<dbReference type="NCBIfam" id="NF000801">
    <property type="entry name" value="PRK00055.1-3"/>
    <property type="match status" value="1"/>
</dbReference>
<evidence type="ECO:0000256" key="8">
    <source>
        <dbReference type="ARBA" id="ARBA00022833"/>
    </source>
</evidence>
<dbReference type="GO" id="GO:0042781">
    <property type="term" value="F:3'-tRNA processing endoribonuclease activity"/>
    <property type="evidence" value="ECO:0007669"/>
    <property type="project" value="TreeGrafter"/>
</dbReference>
<evidence type="ECO:0000313" key="10">
    <source>
        <dbReference type="Proteomes" id="UP000494165"/>
    </source>
</evidence>
<keyword evidence="7" id="KW-0378">Hydrolase</keyword>
<keyword evidence="10" id="KW-1185">Reference proteome</keyword>
<dbReference type="Gene3D" id="3.60.15.10">
    <property type="entry name" value="Ribonuclease Z/Hydroxyacylglutathione hydrolase-like"/>
    <property type="match status" value="1"/>
</dbReference>
<sequence length="367" mass="40796">MQIIFLGTASCFPTYHRGVSCLALRHEDGSVWIFDCGEGSQVQLQRSCVRPGKITKIFITHLHGDHLFGLPGLIATISTQASFKSDFILDIYGPQGLRQFVRQSLYLSRSELPFKFKVHELIPESYQLPKDWDKWKPDLVSGSPHPQELLGDSISAQNDAWTVIAKVKGKTSVLAGHNEHLRIPSFGYVIEEPDLSGKLDVDKLASMKIPPGNVYSRLKQGEDVTFDGNLVRSKDVVGSPKKGRKITIMGDTCNSDRMIKLALNSDALVHESTLENYMLENALEKGHSTPGMAAKYAHEISARNLILTHFSQRYRATSEEEGPTVDILRKEAEASLSELGNTSCKVHLAHDLLEFSVKRTLIVIQDG</sequence>
<reference evidence="9 10" key="1">
    <citation type="submission" date="2020-04" db="EMBL/GenBank/DDBJ databases">
        <authorList>
            <person name="Alioto T."/>
            <person name="Alioto T."/>
            <person name="Gomez Garrido J."/>
        </authorList>
    </citation>
    <scope>NUCLEOTIDE SEQUENCE [LARGE SCALE GENOMIC DNA]</scope>
</reference>
<gene>
    <name evidence="9" type="ORF">CLODIP_2_CD05022</name>
</gene>
<evidence type="ECO:0000256" key="2">
    <source>
        <dbReference type="ARBA" id="ARBA00011738"/>
    </source>
</evidence>
<accession>A0A8S1C2Q2</accession>
<dbReference type="EMBL" id="CADEPI010000008">
    <property type="protein sequence ID" value="CAB3362225.1"/>
    <property type="molecule type" value="Genomic_DNA"/>
</dbReference>
<comment type="subunit">
    <text evidence="2">Homodimer.</text>
</comment>
<dbReference type="Proteomes" id="UP000494165">
    <property type="component" value="Unassembled WGS sequence"/>
</dbReference>
<dbReference type="OrthoDB" id="527344at2759"/>
<evidence type="ECO:0000313" key="9">
    <source>
        <dbReference type="EMBL" id="CAB3362225.1"/>
    </source>
</evidence>
<organism evidence="9 10">
    <name type="scientific">Cloeon dipterum</name>
    <dbReference type="NCBI Taxonomy" id="197152"/>
    <lineage>
        <taxon>Eukaryota</taxon>
        <taxon>Metazoa</taxon>
        <taxon>Ecdysozoa</taxon>
        <taxon>Arthropoda</taxon>
        <taxon>Hexapoda</taxon>
        <taxon>Insecta</taxon>
        <taxon>Pterygota</taxon>
        <taxon>Palaeoptera</taxon>
        <taxon>Ephemeroptera</taxon>
        <taxon>Pisciforma</taxon>
        <taxon>Baetidae</taxon>
        <taxon>Cloeon</taxon>
    </lineage>
</organism>
<comment type="cofactor">
    <cofactor evidence="1">
        <name>Zn(2+)</name>
        <dbReference type="ChEBI" id="CHEBI:29105"/>
    </cofactor>
</comment>
<evidence type="ECO:0000256" key="1">
    <source>
        <dbReference type="ARBA" id="ARBA00001947"/>
    </source>
</evidence>
<evidence type="ECO:0008006" key="11">
    <source>
        <dbReference type="Google" id="ProtNLM"/>
    </source>
</evidence>
<dbReference type="GO" id="GO:0046872">
    <property type="term" value="F:metal ion binding"/>
    <property type="evidence" value="ECO:0007669"/>
    <property type="project" value="UniProtKB-KW"/>
</dbReference>